<comment type="caution">
    <text evidence="1">The sequence shown here is derived from an EMBL/GenBank/DDBJ whole genome shotgun (WGS) entry which is preliminary data.</text>
</comment>
<reference evidence="2" key="1">
    <citation type="journal article" date="2022" name="Mol. Ecol. Resour.">
        <title>The genomes of chicory, endive, great burdock and yacon provide insights into Asteraceae palaeo-polyploidization history and plant inulin production.</title>
        <authorList>
            <person name="Fan W."/>
            <person name="Wang S."/>
            <person name="Wang H."/>
            <person name="Wang A."/>
            <person name="Jiang F."/>
            <person name="Liu H."/>
            <person name="Zhao H."/>
            <person name="Xu D."/>
            <person name="Zhang Y."/>
        </authorList>
    </citation>
    <scope>NUCLEOTIDE SEQUENCE [LARGE SCALE GENOMIC DNA]</scope>
    <source>
        <strain evidence="2">cv. Yunnan</strain>
    </source>
</reference>
<dbReference type="EMBL" id="CM042031">
    <property type="protein sequence ID" value="KAI3784369.1"/>
    <property type="molecule type" value="Genomic_DNA"/>
</dbReference>
<proteinExistence type="predicted"/>
<gene>
    <name evidence="1" type="ORF">L1987_43468</name>
</gene>
<keyword evidence="2" id="KW-1185">Reference proteome</keyword>
<accession>A0ACB9GLQ4</accession>
<evidence type="ECO:0000313" key="2">
    <source>
        <dbReference type="Proteomes" id="UP001056120"/>
    </source>
</evidence>
<dbReference type="Proteomes" id="UP001056120">
    <property type="component" value="Linkage Group LG14"/>
</dbReference>
<name>A0ACB9GLQ4_9ASTR</name>
<evidence type="ECO:0000313" key="1">
    <source>
        <dbReference type="EMBL" id="KAI3784369.1"/>
    </source>
</evidence>
<protein>
    <submittedName>
        <fullName evidence="1">Uncharacterized protein</fullName>
    </submittedName>
</protein>
<sequence>MTTQKLAKGLTPVLNHVASKGVVVDMQDVFQRLTFDTTWFGKEKKLKQAWETLDDVITGLIARKRKDLSDGVVSKDMLTCLMTGQQSYSGGFKQDDKFLRDTILNLMIARRDMTSSSLTWFLWLIVTHPRIEEKIREEINAVVPESELGKPRVFEAEDTNKLVYLHAAFCEALRLYPPVPFQHKAPIKPDSLPSGHRVDPNMKIMFSLYSMGRMETIWGEDSCEFKPERWITDKNMIRHEPSYKFLSFNAGPRTCIGRQVAFTQMKTVGATIFHNYNFEMIKCHIVAPNVSIILYMKHGLKVRVTPRWP</sequence>
<reference evidence="1 2" key="2">
    <citation type="journal article" date="2022" name="Mol. Ecol. Resour.">
        <title>The genomes of chicory, endive, great burdock and yacon provide insights into Asteraceae paleo-polyploidization history and plant inulin production.</title>
        <authorList>
            <person name="Fan W."/>
            <person name="Wang S."/>
            <person name="Wang H."/>
            <person name="Wang A."/>
            <person name="Jiang F."/>
            <person name="Liu H."/>
            <person name="Zhao H."/>
            <person name="Xu D."/>
            <person name="Zhang Y."/>
        </authorList>
    </citation>
    <scope>NUCLEOTIDE SEQUENCE [LARGE SCALE GENOMIC DNA]</scope>
    <source>
        <strain evidence="2">cv. Yunnan</strain>
        <tissue evidence="1">Leaves</tissue>
    </source>
</reference>
<organism evidence="1 2">
    <name type="scientific">Smallanthus sonchifolius</name>
    <dbReference type="NCBI Taxonomy" id="185202"/>
    <lineage>
        <taxon>Eukaryota</taxon>
        <taxon>Viridiplantae</taxon>
        <taxon>Streptophyta</taxon>
        <taxon>Embryophyta</taxon>
        <taxon>Tracheophyta</taxon>
        <taxon>Spermatophyta</taxon>
        <taxon>Magnoliopsida</taxon>
        <taxon>eudicotyledons</taxon>
        <taxon>Gunneridae</taxon>
        <taxon>Pentapetalae</taxon>
        <taxon>asterids</taxon>
        <taxon>campanulids</taxon>
        <taxon>Asterales</taxon>
        <taxon>Asteraceae</taxon>
        <taxon>Asteroideae</taxon>
        <taxon>Heliantheae alliance</taxon>
        <taxon>Millerieae</taxon>
        <taxon>Smallanthus</taxon>
    </lineage>
</organism>